<reference evidence="6 7" key="1">
    <citation type="submission" date="2021-03" db="EMBL/GenBank/DDBJ databases">
        <title>Enterococcal diversity collection.</title>
        <authorList>
            <person name="Gilmore M.S."/>
            <person name="Schwartzman J."/>
            <person name="Van Tyne D."/>
            <person name="Martin M."/>
            <person name="Earl A.M."/>
            <person name="Manson A.L."/>
            <person name="Straub T."/>
            <person name="Salamzade R."/>
            <person name="Saavedra J."/>
            <person name="Lebreton F."/>
            <person name="Prichula J."/>
            <person name="Schaufler K."/>
            <person name="Gaca A."/>
            <person name="Sgardioli B."/>
            <person name="Wagenaar J."/>
            <person name="Strong T."/>
        </authorList>
    </citation>
    <scope>NUCLEOTIDE SEQUENCE [LARGE SCALE GENOMIC DNA]</scope>
    <source>
        <strain evidence="6 7">669A</strain>
    </source>
</reference>
<dbReference type="SMART" id="SM00862">
    <property type="entry name" value="Trans_reg_C"/>
    <property type="match status" value="1"/>
</dbReference>
<dbReference type="SUPFAM" id="SSF46894">
    <property type="entry name" value="C-terminal effector domain of the bipartite response regulators"/>
    <property type="match status" value="1"/>
</dbReference>
<dbReference type="InterPro" id="IPR001867">
    <property type="entry name" value="OmpR/PhoB-type_DNA-bd"/>
</dbReference>
<dbReference type="RefSeq" id="WP_207673359.1">
    <property type="nucleotide sequence ID" value="NZ_JAFREM010000015.1"/>
</dbReference>
<organism evidence="6 7">
    <name type="scientific">Candidatus Enterococcus moelleringii</name>
    <dbReference type="NCBI Taxonomy" id="2815325"/>
    <lineage>
        <taxon>Bacteria</taxon>
        <taxon>Bacillati</taxon>
        <taxon>Bacillota</taxon>
        <taxon>Bacilli</taxon>
        <taxon>Lactobacillales</taxon>
        <taxon>Enterococcaceae</taxon>
        <taxon>Enterococcus</taxon>
    </lineage>
</organism>
<dbReference type="Proteomes" id="UP000664601">
    <property type="component" value="Unassembled WGS sequence"/>
</dbReference>
<evidence type="ECO:0000313" key="7">
    <source>
        <dbReference type="Proteomes" id="UP000664601"/>
    </source>
</evidence>
<dbReference type="InterPro" id="IPR036388">
    <property type="entry name" value="WH-like_DNA-bd_sf"/>
</dbReference>
<evidence type="ECO:0000256" key="2">
    <source>
        <dbReference type="ARBA" id="ARBA00023125"/>
    </source>
</evidence>
<comment type="caution">
    <text evidence="6">The sequence shown here is derived from an EMBL/GenBank/DDBJ whole genome shotgun (WGS) entry which is preliminary data.</text>
</comment>
<evidence type="ECO:0000256" key="1">
    <source>
        <dbReference type="ARBA" id="ARBA00023015"/>
    </source>
</evidence>
<feature type="DNA-binding region" description="OmpR/PhoB-type" evidence="4">
    <location>
        <begin position="123"/>
        <end position="226"/>
    </location>
</feature>
<keyword evidence="2 4" id="KW-0238">DNA-binding</keyword>
<protein>
    <submittedName>
        <fullName evidence="6">Helix-turn-helix domain-containing protein</fullName>
    </submittedName>
</protein>
<feature type="domain" description="OmpR/PhoB-type" evidence="5">
    <location>
        <begin position="123"/>
        <end position="226"/>
    </location>
</feature>
<gene>
    <name evidence="6" type="ORF">JZO70_09680</name>
</gene>
<evidence type="ECO:0000256" key="4">
    <source>
        <dbReference type="PROSITE-ProRule" id="PRU01091"/>
    </source>
</evidence>
<keyword evidence="7" id="KW-1185">Reference proteome</keyword>
<accession>A0ABS3L9Z4</accession>
<dbReference type="CDD" id="cd00383">
    <property type="entry name" value="trans_reg_C"/>
    <property type="match status" value="1"/>
</dbReference>
<sequence>MCRILLLTKCCFAEQQIEQQIRLLGHEVFCTNSLLEMLMRGTVPQELLKEFQIVLLSDTITDKERGRVLLLLGNHVDLIIQKTDASFSEEELDKQKISGVKRFLSNEPSTETLREVLSVPNAMSTKSLNNRVVLMTKAIPYNEQELLENVSLSRLEKAVFHCLLEADGTVYSRDELCEMIWHSKPTNSNQSQLSGLIKRLRIKLEIAGLDGSCLKTLWGKGYILEKNLFPEMPGVETEVPALAAQ</sequence>
<evidence type="ECO:0000259" key="5">
    <source>
        <dbReference type="PROSITE" id="PS51755"/>
    </source>
</evidence>
<keyword evidence="1" id="KW-0805">Transcription regulation</keyword>
<name>A0ABS3L9Z4_9ENTE</name>
<evidence type="ECO:0000256" key="3">
    <source>
        <dbReference type="ARBA" id="ARBA00023163"/>
    </source>
</evidence>
<dbReference type="InterPro" id="IPR016032">
    <property type="entry name" value="Sig_transdc_resp-reg_C-effctor"/>
</dbReference>
<dbReference type="Gene3D" id="1.10.10.10">
    <property type="entry name" value="Winged helix-like DNA-binding domain superfamily/Winged helix DNA-binding domain"/>
    <property type="match status" value="1"/>
</dbReference>
<proteinExistence type="predicted"/>
<dbReference type="EMBL" id="JAFREM010000015">
    <property type="protein sequence ID" value="MBO1306431.1"/>
    <property type="molecule type" value="Genomic_DNA"/>
</dbReference>
<dbReference type="PROSITE" id="PS51755">
    <property type="entry name" value="OMPR_PHOB"/>
    <property type="match status" value="1"/>
</dbReference>
<keyword evidence="3" id="KW-0804">Transcription</keyword>
<evidence type="ECO:0000313" key="6">
    <source>
        <dbReference type="EMBL" id="MBO1306431.1"/>
    </source>
</evidence>
<dbReference type="Pfam" id="PF00486">
    <property type="entry name" value="Trans_reg_C"/>
    <property type="match status" value="1"/>
</dbReference>